<dbReference type="PROSITE" id="PS50011">
    <property type="entry name" value="PROTEIN_KINASE_DOM"/>
    <property type="match status" value="1"/>
</dbReference>
<dbReference type="EMBL" id="LRBV02000004">
    <property type="status" value="NOT_ANNOTATED_CDS"/>
    <property type="molecule type" value="Genomic_DNA"/>
</dbReference>
<accession>A0A7N2LGW1</accession>
<keyword evidence="10 24" id="KW-0732">Signal</keyword>
<keyword evidence="16 23" id="KW-0472">Membrane</keyword>
<comment type="catalytic activity">
    <reaction evidence="20">
        <text>L-threonyl-[protein] + ATP = O-phospho-L-threonyl-[protein] + ADP + H(+)</text>
        <dbReference type="Rhea" id="RHEA:46608"/>
        <dbReference type="Rhea" id="RHEA-COMP:11060"/>
        <dbReference type="Rhea" id="RHEA-COMP:11605"/>
        <dbReference type="ChEBI" id="CHEBI:15378"/>
        <dbReference type="ChEBI" id="CHEBI:30013"/>
        <dbReference type="ChEBI" id="CHEBI:30616"/>
        <dbReference type="ChEBI" id="CHEBI:61977"/>
        <dbReference type="ChEBI" id="CHEBI:456216"/>
        <dbReference type="EC" id="2.7.11.1"/>
    </reaction>
</comment>
<feature type="domain" description="Protein kinase" evidence="25">
    <location>
        <begin position="572"/>
        <end position="850"/>
    </location>
</feature>
<evidence type="ECO:0000256" key="22">
    <source>
        <dbReference type="PROSITE-ProRule" id="PRU10141"/>
    </source>
</evidence>
<dbReference type="InterPro" id="IPR051420">
    <property type="entry name" value="Ser_Thr_Kinases_DiverseReg"/>
</dbReference>
<dbReference type="InterPro" id="IPR055414">
    <property type="entry name" value="LRR_R13L4/SHOC2-like"/>
</dbReference>
<dbReference type="GO" id="GO:0004674">
    <property type="term" value="F:protein serine/threonine kinase activity"/>
    <property type="evidence" value="ECO:0007669"/>
    <property type="project" value="UniProtKB-KW"/>
</dbReference>
<keyword evidence="17" id="KW-0675">Receptor</keyword>
<evidence type="ECO:0000256" key="11">
    <source>
        <dbReference type="ARBA" id="ARBA00022737"/>
    </source>
</evidence>
<feature type="chain" id="PRO_5029639503" description="non-specific serine/threonine protein kinase" evidence="24">
    <location>
        <begin position="29"/>
        <end position="871"/>
    </location>
</feature>
<dbReference type="InterPro" id="IPR000719">
    <property type="entry name" value="Prot_kinase_dom"/>
</dbReference>
<name>A0A7N2LGW1_QUELO</name>
<dbReference type="InterPro" id="IPR008266">
    <property type="entry name" value="Tyr_kinase_AS"/>
</dbReference>
<keyword evidence="9 23" id="KW-0812">Transmembrane</keyword>
<comment type="similarity">
    <text evidence="19">Belongs to the polygalacturonase-inhibiting protein family.</text>
</comment>
<reference evidence="26 27" key="1">
    <citation type="journal article" date="2016" name="G3 (Bethesda)">
        <title>First Draft Assembly and Annotation of the Genome of a California Endemic Oak Quercus lobata Nee (Fagaceae).</title>
        <authorList>
            <person name="Sork V.L."/>
            <person name="Fitz-Gibbon S.T."/>
            <person name="Puiu D."/>
            <person name="Crepeau M."/>
            <person name="Gugger P.F."/>
            <person name="Sherman R."/>
            <person name="Stevens K."/>
            <person name="Langley C.H."/>
            <person name="Pellegrini M."/>
            <person name="Salzberg S.L."/>
        </authorList>
    </citation>
    <scope>NUCLEOTIDE SEQUENCE [LARGE SCALE GENOMIC DNA]</scope>
    <source>
        <strain evidence="26 27">cv. SW786</strain>
    </source>
</reference>
<dbReference type="InterPro" id="IPR013210">
    <property type="entry name" value="LRR_N_plant-typ"/>
</dbReference>
<dbReference type="PANTHER" id="PTHR48005">
    <property type="entry name" value="LEUCINE RICH REPEAT KINASE 2"/>
    <property type="match status" value="1"/>
</dbReference>
<dbReference type="InterPro" id="IPR011009">
    <property type="entry name" value="Kinase-like_dom_sf"/>
</dbReference>
<comment type="subcellular location">
    <subcellularLocation>
        <location evidence="2">Membrane</location>
        <topology evidence="2">Single-pass type I membrane protein</topology>
    </subcellularLocation>
    <subcellularLocation>
        <location evidence="1">Secreted</location>
        <location evidence="1">Cell wall</location>
    </subcellularLocation>
</comment>
<dbReference type="FunFam" id="1.10.510.10:FF:000445">
    <property type="entry name" value="MDIS1-interacting receptor like kinase 2"/>
    <property type="match status" value="1"/>
</dbReference>
<keyword evidence="15 23" id="KW-1133">Transmembrane helix</keyword>
<dbReference type="GO" id="GO:0099402">
    <property type="term" value="P:plant organ development"/>
    <property type="evidence" value="ECO:0007669"/>
    <property type="project" value="UniProtKB-ARBA"/>
</dbReference>
<evidence type="ECO:0000256" key="5">
    <source>
        <dbReference type="ARBA" id="ARBA00022527"/>
    </source>
</evidence>
<evidence type="ECO:0000256" key="24">
    <source>
        <dbReference type="SAM" id="SignalP"/>
    </source>
</evidence>
<evidence type="ECO:0000256" key="6">
    <source>
        <dbReference type="ARBA" id="ARBA00022553"/>
    </source>
</evidence>
<keyword evidence="12 22" id="KW-0547">Nucleotide-binding</keyword>
<dbReference type="Gene3D" id="3.80.10.10">
    <property type="entry name" value="Ribonuclease Inhibitor"/>
    <property type="match status" value="2"/>
</dbReference>
<evidence type="ECO:0000256" key="8">
    <source>
        <dbReference type="ARBA" id="ARBA00022679"/>
    </source>
</evidence>
<evidence type="ECO:0000256" key="21">
    <source>
        <dbReference type="ARBA" id="ARBA00048679"/>
    </source>
</evidence>
<feature type="binding site" evidence="22">
    <location>
        <position position="601"/>
    </location>
    <ligand>
        <name>ATP</name>
        <dbReference type="ChEBI" id="CHEBI:30616"/>
    </ligand>
</feature>
<feature type="signal peptide" evidence="24">
    <location>
        <begin position="1"/>
        <end position="28"/>
    </location>
</feature>
<dbReference type="EC" id="2.7.11.1" evidence="3"/>
<organism evidence="26 27">
    <name type="scientific">Quercus lobata</name>
    <name type="common">Valley oak</name>
    <dbReference type="NCBI Taxonomy" id="97700"/>
    <lineage>
        <taxon>Eukaryota</taxon>
        <taxon>Viridiplantae</taxon>
        <taxon>Streptophyta</taxon>
        <taxon>Embryophyta</taxon>
        <taxon>Tracheophyta</taxon>
        <taxon>Spermatophyta</taxon>
        <taxon>Magnoliopsida</taxon>
        <taxon>eudicotyledons</taxon>
        <taxon>Gunneridae</taxon>
        <taxon>Pentapetalae</taxon>
        <taxon>rosids</taxon>
        <taxon>fabids</taxon>
        <taxon>Fagales</taxon>
        <taxon>Fagaceae</taxon>
        <taxon>Quercus</taxon>
    </lineage>
</organism>
<evidence type="ECO:0000256" key="2">
    <source>
        <dbReference type="ARBA" id="ARBA00004479"/>
    </source>
</evidence>
<keyword evidence="13" id="KW-0418">Kinase</keyword>
<evidence type="ECO:0000256" key="18">
    <source>
        <dbReference type="ARBA" id="ARBA00023180"/>
    </source>
</evidence>
<keyword evidence="18" id="KW-0325">Glycoprotein</keyword>
<dbReference type="GO" id="GO:0016020">
    <property type="term" value="C:membrane"/>
    <property type="evidence" value="ECO:0007669"/>
    <property type="project" value="UniProtKB-SubCell"/>
</dbReference>
<evidence type="ECO:0000256" key="3">
    <source>
        <dbReference type="ARBA" id="ARBA00012513"/>
    </source>
</evidence>
<evidence type="ECO:0000256" key="7">
    <source>
        <dbReference type="ARBA" id="ARBA00022614"/>
    </source>
</evidence>
<dbReference type="InterPro" id="IPR001611">
    <property type="entry name" value="Leu-rich_rpt"/>
</dbReference>
<dbReference type="GO" id="GO:0009653">
    <property type="term" value="P:anatomical structure morphogenesis"/>
    <property type="evidence" value="ECO:0007669"/>
    <property type="project" value="UniProtKB-ARBA"/>
</dbReference>
<keyword evidence="4" id="KW-0134">Cell wall</keyword>
<keyword evidence="7" id="KW-0433">Leucine-rich repeat</keyword>
<dbReference type="InParanoid" id="A0A7N2LGW1"/>
<reference evidence="26" key="2">
    <citation type="submission" date="2021-01" db="UniProtKB">
        <authorList>
            <consortium name="EnsemblPlants"/>
        </authorList>
    </citation>
    <scope>IDENTIFICATION</scope>
</reference>
<evidence type="ECO:0000256" key="23">
    <source>
        <dbReference type="SAM" id="Phobius"/>
    </source>
</evidence>
<comment type="catalytic activity">
    <reaction evidence="21">
        <text>L-seryl-[protein] + ATP = O-phospho-L-seryl-[protein] + ADP + H(+)</text>
        <dbReference type="Rhea" id="RHEA:17989"/>
        <dbReference type="Rhea" id="RHEA-COMP:9863"/>
        <dbReference type="Rhea" id="RHEA-COMP:11604"/>
        <dbReference type="ChEBI" id="CHEBI:15378"/>
        <dbReference type="ChEBI" id="CHEBI:29999"/>
        <dbReference type="ChEBI" id="CHEBI:30616"/>
        <dbReference type="ChEBI" id="CHEBI:83421"/>
        <dbReference type="ChEBI" id="CHEBI:456216"/>
        <dbReference type="EC" id="2.7.11.1"/>
    </reaction>
</comment>
<dbReference type="Pfam" id="PF00560">
    <property type="entry name" value="LRR_1"/>
    <property type="match status" value="3"/>
</dbReference>
<evidence type="ECO:0000259" key="25">
    <source>
        <dbReference type="PROSITE" id="PS50011"/>
    </source>
</evidence>
<dbReference type="Pfam" id="PF08263">
    <property type="entry name" value="LRRNT_2"/>
    <property type="match status" value="1"/>
</dbReference>
<evidence type="ECO:0000256" key="12">
    <source>
        <dbReference type="ARBA" id="ARBA00022741"/>
    </source>
</evidence>
<dbReference type="PROSITE" id="PS00107">
    <property type="entry name" value="PROTEIN_KINASE_ATP"/>
    <property type="match status" value="1"/>
</dbReference>
<evidence type="ECO:0000313" key="26">
    <source>
        <dbReference type="EnsemblPlants" id="QL04p069331:mrna"/>
    </source>
</evidence>
<evidence type="ECO:0000256" key="1">
    <source>
        <dbReference type="ARBA" id="ARBA00004191"/>
    </source>
</evidence>
<evidence type="ECO:0000256" key="9">
    <source>
        <dbReference type="ARBA" id="ARBA00022692"/>
    </source>
</evidence>
<dbReference type="OMA" id="CPSAISH"/>
<dbReference type="Proteomes" id="UP000594261">
    <property type="component" value="Chromosome 4"/>
</dbReference>
<evidence type="ECO:0000256" key="16">
    <source>
        <dbReference type="ARBA" id="ARBA00023136"/>
    </source>
</evidence>
<evidence type="ECO:0000256" key="14">
    <source>
        <dbReference type="ARBA" id="ARBA00022840"/>
    </source>
</evidence>
<protein>
    <recommendedName>
        <fullName evidence="3">non-specific serine/threonine protein kinase</fullName>
        <ecNumber evidence="3">2.7.11.1</ecNumber>
    </recommendedName>
</protein>
<dbReference type="GO" id="GO:0005524">
    <property type="term" value="F:ATP binding"/>
    <property type="evidence" value="ECO:0007669"/>
    <property type="project" value="UniProtKB-UniRule"/>
</dbReference>
<feature type="transmembrane region" description="Helical" evidence="23">
    <location>
        <begin position="510"/>
        <end position="531"/>
    </location>
</feature>
<keyword evidence="4" id="KW-0964">Secreted</keyword>
<evidence type="ECO:0000256" key="20">
    <source>
        <dbReference type="ARBA" id="ARBA00047899"/>
    </source>
</evidence>
<evidence type="ECO:0000256" key="15">
    <source>
        <dbReference type="ARBA" id="ARBA00022989"/>
    </source>
</evidence>
<keyword evidence="8" id="KW-0808">Transferase</keyword>
<dbReference type="FunFam" id="3.80.10.10:FF:000095">
    <property type="entry name" value="LRR receptor-like serine/threonine-protein kinase GSO1"/>
    <property type="match status" value="1"/>
</dbReference>
<dbReference type="Pfam" id="PF00069">
    <property type="entry name" value="Pkinase"/>
    <property type="match status" value="1"/>
</dbReference>
<keyword evidence="14 22" id="KW-0067">ATP-binding</keyword>
<dbReference type="AlphaFoldDB" id="A0A7N2LGW1"/>
<dbReference type="InterPro" id="IPR003591">
    <property type="entry name" value="Leu-rich_rpt_typical-subtyp"/>
</dbReference>
<dbReference type="SUPFAM" id="SSF56112">
    <property type="entry name" value="Protein kinase-like (PK-like)"/>
    <property type="match status" value="1"/>
</dbReference>
<dbReference type="Gene3D" id="1.10.510.10">
    <property type="entry name" value="Transferase(Phosphotransferase) domain 1"/>
    <property type="match status" value="1"/>
</dbReference>
<dbReference type="EnsemblPlants" id="QL04p069331:mrna">
    <property type="protein sequence ID" value="QL04p069331:mrna"/>
    <property type="gene ID" value="QL04p069331"/>
</dbReference>
<dbReference type="FunFam" id="3.80.10.10:FF:000400">
    <property type="entry name" value="Nuclear pore complex protein NUP107"/>
    <property type="match status" value="1"/>
</dbReference>
<proteinExistence type="inferred from homology"/>
<dbReference type="PROSITE" id="PS00109">
    <property type="entry name" value="PROTEIN_KINASE_TYR"/>
    <property type="match status" value="1"/>
</dbReference>
<dbReference type="SUPFAM" id="SSF52058">
    <property type="entry name" value="L domain-like"/>
    <property type="match status" value="2"/>
</dbReference>
<keyword evidence="6" id="KW-0597">Phosphoprotein</keyword>
<dbReference type="Gene3D" id="3.30.200.20">
    <property type="entry name" value="Phosphorylase Kinase, domain 1"/>
    <property type="match status" value="1"/>
</dbReference>
<dbReference type="Gramene" id="QL04p069331:mrna">
    <property type="protein sequence ID" value="QL04p069331:mrna"/>
    <property type="gene ID" value="QL04p069331"/>
</dbReference>
<evidence type="ECO:0000313" key="27">
    <source>
        <dbReference type="Proteomes" id="UP000594261"/>
    </source>
</evidence>
<keyword evidence="11" id="KW-0677">Repeat</keyword>
<evidence type="ECO:0000256" key="13">
    <source>
        <dbReference type="ARBA" id="ARBA00022777"/>
    </source>
</evidence>
<dbReference type="Pfam" id="PF23598">
    <property type="entry name" value="LRR_14"/>
    <property type="match status" value="1"/>
</dbReference>
<evidence type="ECO:0000256" key="4">
    <source>
        <dbReference type="ARBA" id="ARBA00022512"/>
    </source>
</evidence>
<evidence type="ECO:0000256" key="19">
    <source>
        <dbReference type="ARBA" id="ARBA00038043"/>
    </source>
</evidence>
<dbReference type="PANTHER" id="PTHR48005:SF70">
    <property type="entry name" value="MDIS1-INTERACTING RECEPTOR LIKE KINASE 2-LIKE"/>
    <property type="match status" value="1"/>
</dbReference>
<keyword evidence="5" id="KW-0723">Serine/threonine-protein kinase</keyword>
<evidence type="ECO:0000256" key="17">
    <source>
        <dbReference type="ARBA" id="ARBA00023170"/>
    </source>
</evidence>
<dbReference type="InterPro" id="IPR017441">
    <property type="entry name" value="Protein_kinase_ATP_BS"/>
</dbReference>
<dbReference type="InterPro" id="IPR032675">
    <property type="entry name" value="LRR_dom_sf"/>
</dbReference>
<dbReference type="PRINTS" id="PR00019">
    <property type="entry name" value="LEURICHRPT"/>
</dbReference>
<dbReference type="FunFam" id="3.30.200.20:FF:000309">
    <property type="entry name" value="Leucine-rich repeat receptor protein kinase MSP1"/>
    <property type="match status" value="1"/>
</dbReference>
<sequence>MTSLSKKPLFNQFISSLLLVLLLDLVFSSTASVSSVTSPFAYANSKVKLAEESKEAVVLLNWKLSLHNKSHSLWSSWVGTTPCNWVGINCDQSGSVTHLNLSSYGLIGTLHNLSFQSFPNLLSLDLSDNSLYGIIPSNICHLFKLSFLNLYDNQFTGRIPSEIGKLTSLNSIDLSQNHLSGHIPQEIGQLSSLRFFALALNNLIGVIPASLKNLSEVIILYLYENQLSGSIPQELGMLSSLTDLELFSNSLTGVIPASLGNLTNLFRIVVYDNQFSGSIPQELGMLSSLTDLALSINNLTGAIPASLGNLTKLTYLTFFNNKLSGPIPFEMNNVTQLKVFDLSDNQLTGHLPENVCLGGVLEIFNAEHNHFIGSIPKSIQNCSSLVRFLHEKNQLTGNIGECFGGVYPNLVYIDLSYNRFYGRISSGLGDLTQLHVLNLSSNKLDGEIPKEICKLTSLGPIPNTKAFCEAPIEAFRNNKGLCGNTTGLKACPSAISHNPHVKRGNKVMKIISTLLGIVLLIFIIIGITLYIRSRKMKTKIKLKEEEHQNMFAVWSYDGKMVYEKIIEATEDFDDKHIIGVGGHGIVYKAELSTGQVVAIKKLHSLSEDSVVNLKAFTSEICSLTEIRHHNIVKLHGFCSHPRHLLLVYQFLEGGSLEKILNNDELALEFDWVKRVNVVKGVASALSYMHHDCSSPIIHRDISSKNVLLDSEYESHVSDFGTARIMSSDTSYWTSFAGTFGYTAPEHAYTMEVSEKCDVYSFGVVALEVIIGRHPGDLISSFVSSSFSLSSHDVLLEDILDQRLAHPTNRVAEKVVLVAKIALACLHTSPQSRPTMQQVYQKLLNWKFPFTKPLRMITLRELIDLGNLNEAS</sequence>
<dbReference type="SMART" id="SM00369">
    <property type="entry name" value="LRR_TYP"/>
    <property type="match status" value="6"/>
</dbReference>
<evidence type="ECO:0000256" key="10">
    <source>
        <dbReference type="ARBA" id="ARBA00022729"/>
    </source>
</evidence>
<keyword evidence="27" id="KW-1185">Reference proteome</keyword>